<dbReference type="EMBL" id="CAKMRJ010000113">
    <property type="protein sequence ID" value="CAH1417866.1"/>
    <property type="molecule type" value="Genomic_DNA"/>
</dbReference>
<evidence type="ECO:0000313" key="2">
    <source>
        <dbReference type="Proteomes" id="UP001157418"/>
    </source>
</evidence>
<reference evidence="1 2" key="1">
    <citation type="submission" date="2022-01" db="EMBL/GenBank/DDBJ databases">
        <authorList>
            <person name="Xiong W."/>
            <person name="Schranz E."/>
        </authorList>
    </citation>
    <scope>NUCLEOTIDE SEQUENCE [LARGE SCALE GENOMIC DNA]</scope>
</reference>
<dbReference type="AlphaFoldDB" id="A0AAU9LX12"/>
<name>A0AAU9LX12_9ASTR</name>
<sequence length="214" mass="24225">MHKNTVFLLAAKIKFRGFSSGHVIYLLNDAMSVKVDSTYHFGTIQRTTSSIQSSTLPTIRTMQHTISSIQSSLSSYLLQRLNFYINPYSLLPFTLHLFVPSTRQNSQTTIKLDQHIHLGGTLVSQLQLQPVDDFELTLVLDDTCLNKNSALTVFILYNLLSNPNVQPELFPYGDFLGNPIYESRQGENTRLLSISTMNYFNWNILSTLSPPKTS</sequence>
<evidence type="ECO:0000313" key="1">
    <source>
        <dbReference type="EMBL" id="CAH1417866.1"/>
    </source>
</evidence>
<comment type="caution">
    <text evidence="1">The sequence shown here is derived from an EMBL/GenBank/DDBJ whole genome shotgun (WGS) entry which is preliminary data.</text>
</comment>
<gene>
    <name evidence="1" type="ORF">LVIROSA_LOCUS5515</name>
</gene>
<proteinExistence type="predicted"/>
<protein>
    <submittedName>
        <fullName evidence="1">Uncharacterized protein</fullName>
    </submittedName>
</protein>
<keyword evidence="2" id="KW-1185">Reference proteome</keyword>
<dbReference type="Proteomes" id="UP001157418">
    <property type="component" value="Unassembled WGS sequence"/>
</dbReference>
<organism evidence="1 2">
    <name type="scientific">Lactuca virosa</name>
    <dbReference type="NCBI Taxonomy" id="75947"/>
    <lineage>
        <taxon>Eukaryota</taxon>
        <taxon>Viridiplantae</taxon>
        <taxon>Streptophyta</taxon>
        <taxon>Embryophyta</taxon>
        <taxon>Tracheophyta</taxon>
        <taxon>Spermatophyta</taxon>
        <taxon>Magnoliopsida</taxon>
        <taxon>eudicotyledons</taxon>
        <taxon>Gunneridae</taxon>
        <taxon>Pentapetalae</taxon>
        <taxon>asterids</taxon>
        <taxon>campanulids</taxon>
        <taxon>Asterales</taxon>
        <taxon>Asteraceae</taxon>
        <taxon>Cichorioideae</taxon>
        <taxon>Cichorieae</taxon>
        <taxon>Lactucinae</taxon>
        <taxon>Lactuca</taxon>
    </lineage>
</organism>
<accession>A0AAU9LX12</accession>